<dbReference type="Proteomes" id="UP000799766">
    <property type="component" value="Unassembled WGS sequence"/>
</dbReference>
<organism evidence="2 3">
    <name type="scientific">Lineolata rhizophorae</name>
    <dbReference type="NCBI Taxonomy" id="578093"/>
    <lineage>
        <taxon>Eukaryota</taxon>
        <taxon>Fungi</taxon>
        <taxon>Dikarya</taxon>
        <taxon>Ascomycota</taxon>
        <taxon>Pezizomycotina</taxon>
        <taxon>Dothideomycetes</taxon>
        <taxon>Dothideomycetes incertae sedis</taxon>
        <taxon>Lineolatales</taxon>
        <taxon>Lineolataceae</taxon>
        <taxon>Lineolata</taxon>
    </lineage>
</organism>
<keyword evidence="1" id="KW-0472">Membrane</keyword>
<reference evidence="2" key="1">
    <citation type="journal article" date="2020" name="Stud. Mycol.">
        <title>101 Dothideomycetes genomes: a test case for predicting lifestyles and emergence of pathogens.</title>
        <authorList>
            <person name="Haridas S."/>
            <person name="Albert R."/>
            <person name="Binder M."/>
            <person name="Bloem J."/>
            <person name="Labutti K."/>
            <person name="Salamov A."/>
            <person name="Andreopoulos B."/>
            <person name="Baker S."/>
            <person name="Barry K."/>
            <person name="Bills G."/>
            <person name="Bluhm B."/>
            <person name="Cannon C."/>
            <person name="Castanera R."/>
            <person name="Culley D."/>
            <person name="Daum C."/>
            <person name="Ezra D."/>
            <person name="Gonzalez J."/>
            <person name="Henrissat B."/>
            <person name="Kuo A."/>
            <person name="Liang C."/>
            <person name="Lipzen A."/>
            <person name="Lutzoni F."/>
            <person name="Magnuson J."/>
            <person name="Mondo S."/>
            <person name="Nolan M."/>
            <person name="Ohm R."/>
            <person name="Pangilinan J."/>
            <person name="Park H.-J."/>
            <person name="Ramirez L."/>
            <person name="Alfaro M."/>
            <person name="Sun H."/>
            <person name="Tritt A."/>
            <person name="Yoshinaga Y."/>
            <person name="Zwiers L.-H."/>
            <person name="Turgeon B."/>
            <person name="Goodwin S."/>
            <person name="Spatafora J."/>
            <person name="Crous P."/>
            <person name="Grigoriev I."/>
        </authorList>
    </citation>
    <scope>NUCLEOTIDE SEQUENCE</scope>
    <source>
        <strain evidence="2">ATCC 16933</strain>
    </source>
</reference>
<keyword evidence="1" id="KW-0812">Transmembrane</keyword>
<dbReference type="AlphaFoldDB" id="A0A6A6P416"/>
<keyword evidence="3" id="KW-1185">Reference proteome</keyword>
<evidence type="ECO:0000313" key="3">
    <source>
        <dbReference type="Proteomes" id="UP000799766"/>
    </source>
</evidence>
<keyword evidence="1" id="KW-1133">Transmembrane helix</keyword>
<proteinExistence type="predicted"/>
<evidence type="ECO:0000256" key="1">
    <source>
        <dbReference type="SAM" id="Phobius"/>
    </source>
</evidence>
<protein>
    <submittedName>
        <fullName evidence="2">Uncharacterized protein</fullName>
    </submittedName>
</protein>
<evidence type="ECO:0000313" key="2">
    <source>
        <dbReference type="EMBL" id="KAF2458203.1"/>
    </source>
</evidence>
<name>A0A6A6P416_9PEZI</name>
<accession>A0A6A6P416</accession>
<sequence length="121" mass="13299">MILEKQKTTMTRNQEPKTVATGPQIYPAQAPTHALHASLFRFLPPLVSFFAGAGAACTSTASSTPFDFLAFFLLGSSGLWSLAAAALGPGRAWRPSRHWHQADWRWRGCRVQCSDPHQSQC</sequence>
<dbReference type="EMBL" id="MU001678">
    <property type="protein sequence ID" value="KAF2458203.1"/>
    <property type="molecule type" value="Genomic_DNA"/>
</dbReference>
<gene>
    <name evidence="2" type="ORF">BDY21DRAFT_215227</name>
</gene>
<feature type="transmembrane region" description="Helical" evidence="1">
    <location>
        <begin position="68"/>
        <end position="88"/>
    </location>
</feature>
<feature type="transmembrane region" description="Helical" evidence="1">
    <location>
        <begin position="42"/>
        <end position="62"/>
    </location>
</feature>